<organism evidence="7 8">
    <name type="scientific">Exocentrus adspersus</name>
    <dbReference type="NCBI Taxonomy" id="1586481"/>
    <lineage>
        <taxon>Eukaryota</taxon>
        <taxon>Metazoa</taxon>
        <taxon>Ecdysozoa</taxon>
        <taxon>Arthropoda</taxon>
        <taxon>Hexapoda</taxon>
        <taxon>Insecta</taxon>
        <taxon>Pterygota</taxon>
        <taxon>Neoptera</taxon>
        <taxon>Endopterygota</taxon>
        <taxon>Coleoptera</taxon>
        <taxon>Polyphaga</taxon>
        <taxon>Cucujiformia</taxon>
        <taxon>Chrysomeloidea</taxon>
        <taxon>Cerambycidae</taxon>
        <taxon>Lamiinae</taxon>
        <taxon>Acanthocinini</taxon>
        <taxon>Exocentrus</taxon>
    </lineage>
</organism>
<evidence type="ECO:0000313" key="8">
    <source>
        <dbReference type="Proteomes" id="UP001159042"/>
    </source>
</evidence>
<name>A0AAV8WDJ0_9CUCU</name>
<evidence type="ECO:0000256" key="4">
    <source>
        <dbReference type="SAM" id="MobiDB-lite"/>
    </source>
</evidence>
<keyword evidence="1" id="KW-0433">Leucine-rich repeat</keyword>
<gene>
    <name evidence="7" type="ORF">NQ315_010353</name>
</gene>
<dbReference type="SUPFAM" id="SSF52058">
    <property type="entry name" value="L domain-like"/>
    <property type="match status" value="1"/>
</dbReference>
<keyword evidence="3" id="KW-0677">Repeat</keyword>
<dbReference type="AlphaFoldDB" id="A0AAV8WDJ0"/>
<evidence type="ECO:0000256" key="3">
    <source>
        <dbReference type="ARBA" id="ARBA00022737"/>
    </source>
</evidence>
<evidence type="ECO:0000256" key="2">
    <source>
        <dbReference type="ARBA" id="ARBA00022729"/>
    </source>
</evidence>
<dbReference type="InterPro" id="IPR003591">
    <property type="entry name" value="Leu-rich_rpt_typical-subtyp"/>
</dbReference>
<keyword evidence="5" id="KW-0812">Transmembrane</keyword>
<dbReference type="SMART" id="SM00369">
    <property type="entry name" value="LRR_TYP"/>
    <property type="match status" value="9"/>
</dbReference>
<accession>A0AAV8WDJ0</accession>
<dbReference type="Pfam" id="PF13855">
    <property type="entry name" value="LRR_8"/>
    <property type="match status" value="3"/>
</dbReference>
<keyword evidence="2 6" id="KW-0732">Signal</keyword>
<keyword evidence="8" id="KW-1185">Reference proteome</keyword>
<reference evidence="7 8" key="1">
    <citation type="journal article" date="2023" name="Insect Mol. Biol.">
        <title>Genome sequencing provides insights into the evolution of gene families encoding plant cell wall-degrading enzymes in longhorned beetles.</title>
        <authorList>
            <person name="Shin N.R."/>
            <person name="Okamura Y."/>
            <person name="Kirsch R."/>
            <person name="Pauchet Y."/>
        </authorList>
    </citation>
    <scope>NUCLEOTIDE SEQUENCE [LARGE SCALE GENOMIC DNA]</scope>
    <source>
        <strain evidence="7">EAD_L_NR</strain>
    </source>
</reference>
<dbReference type="InterPro" id="IPR001611">
    <property type="entry name" value="Leu-rich_rpt"/>
</dbReference>
<sequence>MKHLYLLVATAAVALAATPFPSKTKNCIEHCKCKKNDLPSRLQVIECDRPLVLNETTFRNVNKQIISTVSLQNVIIDQIQESVFKSFKVLEDVLILNTKIGAIDAKSFNYVKRLKFSDCGFEDTLDLFSEKLEELYLANCQIEQIPVLNGLFSLRFLSLTGNYIKDIDIETFAELFDLQELYLSNNEIFKIPPTLFINNVDLNSLYLDNNPLKHFYLNTSTEDLETLSLSNCQLETFDERSTERLSTLSELNLSNNKIKSLSGKAMSHMKSLSVINLANNKLEQLDDDIFAGNPGLYKITLDGNNFKTLPSFYLDSGEVFTTYTFSCNHCGLKSLPGTVFKNMPGVVDLQLSNNEFANVDNMFQYIPSLKMLDISHNNIVYISPLAFANNTNLEALNVAGNPLLALNPEVFAHTRVISEVDARNASLKMLWSNKNNNIPSLHKLLLSGNQLSSLTIEDFKVTPNLIAIDLSNNPLQFTEDFCKGINWMDKKQIRPIEYSQELDELPGPYIENPKNFDGFTFTSWSEFYNNKCPDVSTTTPGSWEPASDVDIHDNVIDDSTLALEYEDEDDDDVDEDDDDEYNYDDEMEADEESLSKYVEDRNSNLAKASYILSVTSVFILTALVVLTLAVTITLTILRRNNNFNMHKANLPRLKIPMWHSTPGQKKHSGSVYRPLSEDLSGPKTPKLSRYEFTSTPTVHSSNP</sequence>
<dbReference type="PANTHER" id="PTHR24373:SF275">
    <property type="entry name" value="TIR DOMAIN-CONTAINING PROTEIN"/>
    <property type="match status" value="1"/>
</dbReference>
<feature type="transmembrane region" description="Helical" evidence="5">
    <location>
        <begin position="610"/>
        <end position="637"/>
    </location>
</feature>
<evidence type="ECO:0000256" key="5">
    <source>
        <dbReference type="SAM" id="Phobius"/>
    </source>
</evidence>
<dbReference type="Proteomes" id="UP001159042">
    <property type="component" value="Unassembled WGS sequence"/>
</dbReference>
<evidence type="ECO:0000256" key="6">
    <source>
        <dbReference type="SAM" id="SignalP"/>
    </source>
</evidence>
<proteinExistence type="predicted"/>
<keyword evidence="5" id="KW-0472">Membrane</keyword>
<dbReference type="Gene3D" id="3.80.10.10">
    <property type="entry name" value="Ribonuclease Inhibitor"/>
    <property type="match status" value="3"/>
</dbReference>
<feature type="compositionally biased region" description="Polar residues" evidence="4">
    <location>
        <begin position="691"/>
        <end position="703"/>
    </location>
</feature>
<dbReference type="PROSITE" id="PS51450">
    <property type="entry name" value="LRR"/>
    <property type="match status" value="5"/>
</dbReference>
<feature type="signal peptide" evidence="6">
    <location>
        <begin position="1"/>
        <end position="16"/>
    </location>
</feature>
<dbReference type="PANTHER" id="PTHR24373">
    <property type="entry name" value="SLIT RELATED LEUCINE-RICH REPEAT NEURONAL PROTEIN"/>
    <property type="match status" value="1"/>
</dbReference>
<dbReference type="EMBL" id="JANEYG010000004">
    <property type="protein sequence ID" value="KAJ8923771.1"/>
    <property type="molecule type" value="Genomic_DNA"/>
</dbReference>
<comment type="caution">
    <text evidence="7">The sequence shown here is derived from an EMBL/GenBank/DDBJ whole genome shotgun (WGS) entry which is preliminary data.</text>
</comment>
<evidence type="ECO:0000313" key="7">
    <source>
        <dbReference type="EMBL" id="KAJ8923771.1"/>
    </source>
</evidence>
<protein>
    <submittedName>
        <fullName evidence="7">Uncharacterized protein</fullName>
    </submittedName>
</protein>
<dbReference type="InterPro" id="IPR032675">
    <property type="entry name" value="LRR_dom_sf"/>
</dbReference>
<evidence type="ECO:0000256" key="1">
    <source>
        <dbReference type="ARBA" id="ARBA00022614"/>
    </source>
</evidence>
<feature type="region of interest" description="Disordered" evidence="4">
    <location>
        <begin position="657"/>
        <end position="703"/>
    </location>
</feature>
<keyword evidence="5" id="KW-1133">Transmembrane helix</keyword>
<dbReference type="InterPro" id="IPR050328">
    <property type="entry name" value="Dev_Immune_Receptor"/>
</dbReference>
<feature type="chain" id="PRO_5043877444" evidence="6">
    <location>
        <begin position="17"/>
        <end position="703"/>
    </location>
</feature>